<keyword evidence="4" id="KW-1185">Reference proteome</keyword>
<feature type="domain" description="SIS" evidence="2">
    <location>
        <begin position="29"/>
        <end position="170"/>
    </location>
</feature>
<evidence type="ECO:0000313" key="4">
    <source>
        <dbReference type="Proteomes" id="UP000649345"/>
    </source>
</evidence>
<dbReference type="Proteomes" id="UP000649345">
    <property type="component" value="Unassembled WGS sequence"/>
</dbReference>
<dbReference type="InterPro" id="IPR017552">
    <property type="entry name" value="PHI/rmpB"/>
</dbReference>
<reference evidence="3" key="1">
    <citation type="submission" date="2020-08" db="EMBL/GenBank/DDBJ databases">
        <title>Genome public.</title>
        <authorList>
            <person name="Liu C."/>
            <person name="Sun Q."/>
        </authorList>
    </citation>
    <scope>NUCLEOTIDE SEQUENCE</scope>
    <source>
        <strain evidence="3">NSJ-68</strain>
    </source>
</reference>
<dbReference type="EMBL" id="JACOOR010000001">
    <property type="protein sequence ID" value="MBC5658533.1"/>
    <property type="molecule type" value="Genomic_DNA"/>
</dbReference>
<dbReference type="PANTHER" id="PTHR43443">
    <property type="entry name" value="3-HEXULOSE-6-PHOSPHATE ISOMERASE"/>
    <property type="match status" value="1"/>
</dbReference>
<dbReference type="Gene3D" id="3.40.50.10490">
    <property type="entry name" value="Glucose-6-phosphate isomerase like protein, domain 1"/>
    <property type="match status" value="1"/>
</dbReference>
<comment type="similarity">
    <text evidence="1">Belongs to the SIS family. PHI subfamily.</text>
</comment>
<dbReference type="PROSITE" id="PS51464">
    <property type="entry name" value="SIS"/>
    <property type="match status" value="1"/>
</dbReference>
<evidence type="ECO:0000259" key="2">
    <source>
        <dbReference type="PROSITE" id="PS51464"/>
    </source>
</evidence>
<sequence>MNSRELRTAALQAAVRGAESIDETQIQKAIDAIIASKRVFVAGAGRTLLFLKALGMNLMQIGKLSYAVGEIATPSIRKGDVLICASWSGTTRVTNIFVQQAKKEDATIIAFTAHKDSPLGEAADILIEITAEMDPEVVKEHEMYNGYTFDHIVVPLYDCLVASIRQQAGIPGDIMHYNHANME</sequence>
<organism evidence="3 4">
    <name type="scientific">Anaerosacchariphilus hominis</name>
    <dbReference type="NCBI Taxonomy" id="2763017"/>
    <lineage>
        <taxon>Bacteria</taxon>
        <taxon>Bacillati</taxon>
        <taxon>Bacillota</taxon>
        <taxon>Clostridia</taxon>
        <taxon>Lachnospirales</taxon>
        <taxon>Lachnospiraceae</taxon>
        <taxon>Anaerosacchariphilus</taxon>
    </lineage>
</organism>
<dbReference type="AlphaFoldDB" id="A0A923L9S5"/>
<dbReference type="InterPro" id="IPR046348">
    <property type="entry name" value="SIS_dom_sf"/>
</dbReference>
<accession>A0A923L9S5</accession>
<dbReference type="GO" id="GO:0016853">
    <property type="term" value="F:isomerase activity"/>
    <property type="evidence" value="ECO:0007669"/>
    <property type="project" value="InterPro"/>
</dbReference>
<dbReference type="Pfam" id="PF01380">
    <property type="entry name" value="SIS"/>
    <property type="match status" value="1"/>
</dbReference>
<name>A0A923L9S5_9FIRM</name>
<evidence type="ECO:0000256" key="1">
    <source>
        <dbReference type="ARBA" id="ARBA00009235"/>
    </source>
</evidence>
<dbReference type="PANTHER" id="PTHR43443:SF1">
    <property type="entry name" value="3-HEXULOSE-6-PHOSPHATE ISOMERASE"/>
    <property type="match status" value="1"/>
</dbReference>
<comment type="caution">
    <text evidence="3">The sequence shown here is derived from an EMBL/GenBank/DDBJ whole genome shotgun (WGS) entry which is preliminary data.</text>
</comment>
<proteinExistence type="inferred from homology"/>
<dbReference type="SUPFAM" id="SSF53697">
    <property type="entry name" value="SIS domain"/>
    <property type="match status" value="1"/>
</dbReference>
<protein>
    <submittedName>
        <fullName evidence="3">SIS domain-containing protein</fullName>
    </submittedName>
</protein>
<dbReference type="InterPro" id="IPR001347">
    <property type="entry name" value="SIS_dom"/>
</dbReference>
<dbReference type="RefSeq" id="WP_186872760.1">
    <property type="nucleotide sequence ID" value="NZ_JACOOR010000001.1"/>
</dbReference>
<dbReference type="GO" id="GO:1901135">
    <property type="term" value="P:carbohydrate derivative metabolic process"/>
    <property type="evidence" value="ECO:0007669"/>
    <property type="project" value="InterPro"/>
</dbReference>
<evidence type="ECO:0000313" key="3">
    <source>
        <dbReference type="EMBL" id="MBC5658533.1"/>
    </source>
</evidence>
<gene>
    <name evidence="3" type="ORF">H8S44_01870</name>
</gene>
<dbReference type="GO" id="GO:0097367">
    <property type="term" value="F:carbohydrate derivative binding"/>
    <property type="evidence" value="ECO:0007669"/>
    <property type="project" value="InterPro"/>
</dbReference>